<proteinExistence type="inferred from homology"/>
<dbReference type="AlphaFoldDB" id="A0A9E9LBJ3"/>
<reference evidence="9" key="2">
    <citation type="journal article" date="2022" name="Front. Microbiol.">
        <title>New perspectives on an old grouping: The genomic and phenotypic variability of Oxalobacter formigenes and the implications for calcium oxalate stone prevention.</title>
        <authorList>
            <person name="Chmiel J.A."/>
            <person name="Carr C."/>
            <person name="Stuivenberg G.A."/>
            <person name="Venema R."/>
            <person name="Chanyi R.M."/>
            <person name="Al K.F."/>
            <person name="Giguere D."/>
            <person name="Say H."/>
            <person name="Akouris P.P."/>
            <person name="Dominguez Romero S.A."/>
            <person name="Kwong A."/>
            <person name="Tai V."/>
            <person name="Koval S.F."/>
            <person name="Razvi H."/>
            <person name="Bjazevic J."/>
            <person name="Burton J.P."/>
        </authorList>
    </citation>
    <scope>NUCLEOTIDE SEQUENCE</scope>
    <source>
        <strain evidence="9">OxK</strain>
    </source>
</reference>
<organism evidence="9">
    <name type="scientific">Oxalobacter aliiformigenes</name>
    <dbReference type="NCBI Taxonomy" id="2946593"/>
    <lineage>
        <taxon>Bacteria</taxon>
        <taxon>Pseudomonadati</taxon>
        <taxon>Pseudomonadota</taxon>
        <taxon>Betaproteobacteria</taxon>
        <taxon>Burkholderiales</taxon>
        <taxon>Oxalobacteraceae</taxon>
        <taxon>Oxalobacter</taxon>
    </lineage>
</organism>
<dbReference type="Pfam" id="PF02472">
    <property type="entry name" value="ExbD"/>
    <property type="match status" value="1"/>
</dbReference>
<evidence type="ECO:0000256" key="8">
    <source>
        <dbReference type="SAM" id="Phobius"/>
    </source>
</evidence>
<evidence type="ECO:0000313" key="10">
    <source>
        <dbReference type="EMBL" id="WAV97713.1"/>
    </source>
</evidence>
<evidence type="ECO:0000256" key="3">
    <source>
        <dbReference type="ARBA" id="ARBA00022475"/>
    </source>
</evidence>
<dbReference type="EMBL" id="CP098248">
    <property type="protein sequence ID" value="WAV97713.1"/>
    <property type="molecule type" value="Genomic_DNA"/>
</dbReference>
<keyword evidence="11" id="KW-1185">Reference proteome</keyword>
<feature type="transmembrane region" description="Helical" evidence="8">
    <location>
        <begin position="21"/>
        <end position="43"/>
    </location>
</feature>
<dbReference type="GO" id="GO:0022857">
    <property type="term" value="F:transmembrane transporter activity"/>
    <property type="evidence" value="ECO:0007669"/>
    <property type="project" value="InterPro"/>
</dbReference>
<evidence type="ECO:0000256" key="5">
    <source>
        <dbReference type="ARBA" id="ARBA00022989"/>
    </source>
</evidence>
<dbReference type="Proteomes" id="UP001164819">
    <property type="component" value="Chromosome"/>
</dbReference>
<dbReference type="Gene3D" id="3.30.420.270">
    <property type="match status" value="1"/>
</dbReference>
<evidence type="ECO:0000256" key="2">
    <source>
        <dbReference type="ARBA" id="ARBA00005811"/>
    </source>
</evidence>
<dbReference type="GO" id="GO:0005886">
    <property type="term" value="C:plasma membrane"/>
    <property type="evidence" value="ECO:0007669"/>
    <property type="project" value="UniProtKB-SubCell"/>
</dbReference>
<dbReference type="RefSeq" id="WP_269265233.1">
    <property type="nucleotide sequence ID" value="NZ_CP098248.1"/>
</dbReference>
<keyword evidence="4 7" id="KW-0812">Transmembrane</keyword>
<dbReference type="Proteomes" id="UP001164794">
    <property type="component" value="Chromosome"/>
</dbReference>
<evidence type="ECO:0000256" key="1">
    <source>
        <dbReference type="ARBA" id="ARBA00004162"/>
    </source>
</evidence>
<dbReference type="PANTHER" id="PTHR30558">
    <property type="entry name" value="EXBD MEMBRANE COMPONENT OF PMF-DRIVEN MACROMOLECULE IMPORT SYSTEM"/>
    <property type="match status" value="1"/>
</dbReference>
<comment type="subcellular location">
    <subcellularLocation>
        <location evidence="1">Cell membrane</location>
        <topology evidence="1">Single-pass membrane protein</topology>
    </subcellularLocation>
    <subcellularLocation>
        <location evidence="7">Cell membrane</location>
        <topology evidence="7">Single-pass type II membrane protein</topology>
    </subcellularLocation>
</comment>
<comment type="similarity">
    <text evidence="2 7">Belongs to the ExbD/TolR family.</text>
</comment>
<keyword evidence="5 8" id="KW-1133">Transmembrane helix</keyword>
<evidence type="ECO:0000256" key="6">
    <source>
        <dbReference type="ARBA" id="ARBA00023136"/>
    </source>
</evidence>
<sequence length="147" mass="16169">MSEQISGSLRSGRRNKFKSEINVVPYIDVMLVLLVIFMVVAPVTNPGVVDLPTAERTALPPSDYIQISLRPDVSAEIGIHRPGKGRDVFESVPDKDALMQNLQILHAENPDLPVLIAADKNIIYNEVIQVISDAKKMGIKRVGLATR</sequence>
<evidence type="ECO:0000256" key="7">
    <source>
        <dbReference type="RuleBase" id="RU003879"/>
    </source>
</evidence>
<keyword evidence="3" id="KW-1003">Cell membrane</keyword>
<keyword evidence="6 8" id="KW-0472">Membrane</keyword>
<evidence type="ECO:0000313" key="9">
    <source>
        <dbReference type="EMBL" id="WAV91910.1"/>
    </source>
</evidence>
<protein>
    <submittedName>
        <fullName evidence="9">Biopolymer transporter ExbD</fullName>
    </submittedName>
</protein>
<dbReference type="InterPro" id="IPR003400">
    <property type="entry name" value="ExbD"/>
</dbReference>
<evidence type="ECO:0000313" key="11">
    <source>
        <dbReference type="Proteomes" id="UP001164794"/>
    </source>
</evidence>
<accession>A0A9E9LBJ3</accession>
<reference evidence="10" key="1">
    <citation type="journal article" date="2022" name="Front. Microbiol.">
        <title>New perspectives on an old grouping: The genomic and phenotypic variability of Oxalobacter formigenes and the implications for calcium oxalate stone prevention.</title>
        <authorList>
            <person name="Chmiel J.A."/>
            <person name="Carr C."/>
            <person name="Stuivenberg G.A."/>
            <person name="Venema R."/>
            <person name="Chanyi R.M."/>
            <person name="Al K.F."/>
            <person name="Giguere D."/>
            <person name="Say H."/>
            <person name="Akouris P.P."/>
            <person name="Dominguez Romero S.A."/>
            <person name="Kwong A."/>
            <person name="Tai V."/>
            <person name="Koval S.F."/>
            <person name="Razvi H."/>
            <person name="Bjazevic J."/>
            <person name="Burton J.P."/>
        </authorList>
    </citation>
    <scope>NUCLEOTIDE SEQUENCE</scope>
    <source>
        <strain evidence="10">HOxNP-1</strain>
    </source>
</reference>
<dbReference type="PANTHER" id="PTHR30558:SF7">
    <property type="entry name" value="TOL-PAL SYSTEM PROTEIN TOLR"/>
    <property type="match status" value="1"/>
</dbReference>
<dbReference type="EMBL" id="CP098251">
    <property type="protein sequence ID" value="WAV91910.1"/>
    <property type="molecule type" value="Genomic_DNA"/>
</dbReference>
<gene>
    <name evidence="10" type="ORF">NB645_02965</name>
    <name evidence="9" type="ORF">NB646_04045</name>
</gene>
<name>A0A9E9LBJ3_9BURK</name>
<keyword evidence="7" id="KW-0813">Transport</keyword>
<keyword evidence="7" id="KW-0653">Protein transport</keyword>
<dbReference type="GO" id="GO:0015031">
    <property type="term" value="P:protein transport"/>
    <property type="evidence" value="ECO:0007669"/>
    <property type="project" value="UniProtKB-KW"/>
</dbReference>
<evidence type="ECO:0000256" key="4">
    <source>
        <dbReference type="ARBA" id="ARBA00022692"/>
    </source>
</evidence>